<accession>A0AAW9SHH2</accession>
<evidence type="ECO:0000313" key="2">
    <source>
        <dbReference type="Proteomes" id="UP001223646"/>
    </source>
</evidence>
<proteinExistence type="predicted"/>
<reference evidence="1" key="1">
    <citation type="submission" date="2023-05" db="EMBL/GenBank/DDBJ databases">
        <authorList>
            <person name="Du J."/>
        </authorList>
    </citation>
    <scope>NUCLEOTIDE SEQUENCE</scope>
    <source>
        <strain evidence="1">UMB1064</strain>
    </source>
</reference>
<dbReference type="EMBL" id="JASOOY020000001">
    <property type="protein sequence ID" value="MEO3716002.1"/>
    <property type="molecule type" value="Genomic_DNA"/>
</dbReference>
<dbReference type="Proteomes" id="UP001223646">
    <property type="component" value="Unassembled WGS sequence"/>
</dbReference>
<gene>
    <name evidence="1" type="ORF">QP460_000125</name>
</gene>
<name>A0AAW9SHH2_CORAY</name>
<sequence>MSENSGTQTHLSQQALNRAVREAVEYVHAEGWDRAPSLFALVPTAALADVLADELIDSAPLTVVEQEPLPEGIEGGSPELADFIARTSWPAGVVGAVLAQEIMVIAPEQADSFEGASLDEVRAQADGEAARQARLFSGVISEGPHLTLIQPRPTEAELDERGLFAEDEIELKDGSGVADGVIAALYSTFGSNS</sequence>
<dbReference type="InterPro" id="IPR047681">
    <property type="entry name" value="PPA1309-like"/>
</dbReference>
<reference evidence="1" key="2">
    <citation type="submission" date="2024-05" db="EMBL/GenBank/DDBJ databases">
        <authorList>
            <person name="Wolfe A."/>
        </authorList>
    </citation>
    <scope>NUCLEOTIDE SEQUENCE</scope>
    <source>
        <strain evidence="1">UMB1064</strain>
    </source>
</reference>
<protein>
    <submittedName>
        <fullName evidence="1">PPA1309 family protein</fullName>
    </submittedName>
</protein>
<evidence type="ECO:0000313" key="1">
    <source>
        <dbReference type="EMBL" id="MEO3716002.1"/>
    </source>
</evidence>
<dbReference type="NCBIfam" id="NF040618">
    <property type="entry name" value="PPA1309_fam"/>
    <property type="match status" value="1"/>
</dbReference>
<dbReference type="AlphaFoldDB" id="A0AAW9SHH2"/>
<organism evidence="1 2">
    <name type="scientific">Corynebacterium amycolatum</name>
    <dbReference type="NCBI Taxonomy" id="43765"/>
    <lineage>
        <taxon>Bacteria</taxon>
        <taxon>Bacillati</taxon>
        <taxon>Actinomycetota</taxon>
        <taxon>Actinomycetes</taxon>
        <taxon>Mycobacteriales</taxon>
        <taxon>Corynebacteriaceae</taxon>
        <taxon>Corynebacterium</taxon>
    </lineage>
</organism>
<comment type="caution">
    <text evidence="1">The sequence shown here is derived from an EMBL/GenBank/DDBJ whole genome shotgun (WGS) entry which is preliminary data.</text>
</comment>
<dbReference type="RefSeq" id="WP_070595368.1">
    <property type="nucleotide sequence ID" value="NZ_CP102778.1"/>
</dbReference>